<organism evidence="4 5">
    <name type="scientific">Armillaria novae-zelandiae</name>
    <dbReference type="NCBI Taxonomy" id="153914"/>
    <lineage>
        <taxon>Eukaryota</taxon>
        <taxon>Fungi</taxon>
        <taxon>Dikarya</taxon>
        <taxon>Basidiomycota</taxon>
        <taxon>Agaricomycotina</taxon>
        <taxon>Agaricomycetes</taxon>
        <taxon>Agaricomycetidae</taxon>
        <taxon>Agaricales</taxon>
        <taxon>Marasmiineae</taxon>
        <taxon>Physalacriaceae</taxon>
        <taxon>Armillaria</taxon>
    </lineage>
</organism>
<evidence type="ECO:0000259" key="3">
    <source>
        <dbReference type="Pfam" id="PF20153"/>
    </source>
</evidence>
<feature type="domain" description="DUF6535" evidence="3">
    <location>
        <begin position="92"/>
        <end position="272"/>
    </location>
</feature>
<dbReference type="InterPro" id="IPR016024">
    <property type="entry name" value="ARM-type_fold"/>
</dbReference>
<dbReference type="EMBL" id="JAUEPR010000033">
    <property type="protein sequence ID" value="KAK0473449.1"/>
    <property type="molecule type" value="Genomic_DNA"/>
</dbReference>
<feature type="transmembrane region" description="Helical" evidence="2">
    <location>
        <begin position="114"/>
        <end position="133"/>
    </location>
</feature>
<dbReference type="Pfam" id="PF20153">
    <property type="entry name" value="DUF6535"/>
    <property type="match status" value="1"/>
</dbReference>
<keyword evidence="2" id="KW-1133">Transmembrane helix</keyword>
<evidence type="ECO:0000256" key="1">
    <source>
        <dbReference type="SAM" id="MobiDB-lite"/>
    </source>
</evidence>
<evidence type="ECO:0000256" key="2">
    <source>
        <dbReference type="SAM" id="Phobius"/>
    </source>
</evidence>
<proteinExistence type="predicted"/>
<dbReference type="Proteomes" id="UP001175227">
    <property type="component" value="Unassembled WGS sequence"/>
</dbReference>
<feature type="transmembrane region" description="Helical" evidence="2">
    <location>
        <begin position="243"/>
        <end position="271"/>
    </location>
</feature>
<feature type="transmembrane region" description="Helical" evidence="2">
    <location>
        <begin position="315"/>
        <end position="335"/>
    </location>
</feature>
<reference evidence="4" key="1">
    <citation type="submission" date="2023-06" db="EMBL/GenBank/DDBJ databases">
        <authorList>
            <consortium name="Lawrence Berkeley National Laboratory"/>
            <person name="Ahrendt S."/>
            <person name="Sahu N."/>
            <person name="Indic B."/>
            <person name="Wong-Bajracharya J."/>
            <person name="Merenyi Z."/>
            <person name="Ke H.-M."/>
            <person name="Monk M."/>
            <person name="Kocsube S."/>
            <person name="Drula E."/>
            <person name="Lipzen A."/>
            <person name="Balint B."/>
            <person name="Henrissat B."/>
            <person name="Andreopoulos B."/>
            <person name="Martin F.M."/>
            <person name="Harder C.B."/>
            <person name="Rigling D."/>
            <person name="Ford K.L."/>
            <person name="Foster G.D."/>
            <person name="Pangilinan J."/>
            <person name="Papanicolaou A."/>
            <person name="Barry K."/>
            <person name="LaButti K."/>
            <person name="Viragh M."/>
            <person name="Koriabine M."/>
            <person name="Yan M."/>
            <person name="Riley R."/>
            <person name="Champramary S."/>
            <person name="Plett K.L."/>
            <person name="Tsai I.J."/>
            <person name="Slot J."/>
            <person name="Sipos G."/>
            <person name="Plett J."/>
            <person name="Nagy L.G."/>
            <person name="Grigoriev I.V."/>
        </authorList>
    </citation>
    <scope>NUCLEOTIDE SEQUENCE</scope>
    <source>
        <strain evidence="4">ICMP 16352</strain>
    </source>
</reference>
<feature type="transmembrane region" description="Helical" evidence="2">
    <location>
        <begin position="277"/>
        <end position="303"/>
    </location>
</feature>
<evidence type="ECO:0000313" key="5">
    <source>
        <dbReference type="Proteomes" id="UP001175227"/>
    </source>
</evidence>
<accession>A0AA39NXL8</accession>
<keyword evidence="5" id="KW-1185">Reference proteome</keyword>
<protein>
    <recommendedName>
        <fullName evidence="3">DUF6535 domain-containing protein</fullName>
    </recommendedName>
</protein>
<gene>
    <name evidence="4" type="ORF">IW261DRAFT_1423662</name>
</gene>
<dbReference type="SUPFAM" id="SSF48371">
    <property type="entry name" value="ARM repeat"/>
    <property type="match status" value="1"/>
</dbReference>
<evidence type="ECO:0000313" key="4">
    <source>
        <dbReference type="EMBL" id="KAK0473449.1"/>
    </source>
</evidence>
<keyword evidence="2" id="KW-0472">Membrane</keyword>
<sequence length="1006" mass="113885">MSNRLRTLDQDPGQDRAIVGEDIEADSQGIGGSGEHPHNSIEQDEAPPLLRRPLLMQPGRRGSWGCEEPFSFYLKYPEDERYEEAAPEAKVWKTFEDESRKHHIEMVEESRDSLNVLLVFAGLFSSVVTTFVAQTSQSLQPNYTAMSAALLYESVLVQRAIANGSSVNSIAPSPLNPTVPFVPVATDVWVNALWFTSLFLSLTTALVAFLVNQWLHYYLSLTSGTLRDRSLMRHFRRAGFQKWHVLVIIDSLPILMHLALAMFLIGLGLFLQPLRQALSWVICAGTILVYTAYVVATVLPIIFPQCPYRTPLCDLVNISLYLVSWPVTWGLGYWMSFSSYGQRNFKAMFLHLLSIRERHQQSLATIETKFVQQTSTDLVPEVLSWLLSVSSDPAVPSIVLQTIGGLPMALEEKCLVLREKMRPLWYSLLSSHLQFGTAGILEPVPGMELGLERLLRFNDPRQFSHSKISHNSHSYELDAAISFNGSFIVRDTGSVVSPGACFVEILLDHASGSKLPPRCWLLLVRRAAEWGVFKTLNPDKNYNDEDYDTNMFPLRFCSAILHSFGASPEDQIQDLNSPSALDFNRALPFFRHKIYDNILVMLSKFVQGPSLSQSQKVMLAAIKFLLHRLCLPECDNRANICQTLTAAIQQIPGRVFSSQEATAFMVVFEDIITTPHISQLLNIESDWFNLRENTIQAHHYLTDYAPSARSLHALQSTIDSMKSHWDQIGDFSPYKSDTACRLLTDLLKRRDPVAFTVFHEMKCLPFLGSHNFHGASIPMLSEYISGISTMQHGSDENVDGATLHLQQHIDNIHDPQNLFTVCFILATRGAEVDWSALEKDINALVWLHPQDTAWGVCRRQLHDLVQSKGGEFFRKQLIWHVSSGDISIQAYEIEVEKENIRYVIHLLDEFFIGGGRAKICLDSLSEWHSIGHIQHLLRRHLRRKPGSEPGQSIFSRGLMFKDNKFNVKLVGAAQVTGLYYLYTKLLVRYVSRYWTARTKNLLVQVS</sequence>
<dbReference type="AlphaFoldDB" id="A0AA39NXL8"/>
<keyword evidence="2" id="KW-0812">Transmembrane</keyword>
<feature type="region of interest" description="Disordered" evidence="1">
    <location>
        <begin position="26"/>
        <end position="48"/>
    </location>
</feature>
<comment type="caution">
    <text evidence="4">The sequence shown here is derived from an EMBL/GenBank/DDBJ whole genome shotgun (WGS) entry which is preliminary data.</text>
</comment>
<name>A0AA39NXL8_9AGAR</name>
<feature type="transmembrane region" description="Helical" evidence="2">
    <location>
        <begin position="192"/>
        <end position="211"/>
    </location>
</feature>
<dbReference type="InterPro" id="IPR045338">
    <property type="entry name" value="DUF6535"/>
</dbReference>